<dbReference type="InterPro" id="IPR057432">
    <property type="entry name" value="Lin-15A/B-like_dom"/>
</dbReference>
<dbReference type="HOGENOM" id="CLU_619996_0_0_1"/>
<dbReference type="CTD" id="177969"/>
<gene>
    <name evidence="3" type="ORF">CELE_T25B9.8</name>
    <name evidence="3 5" type="ORF">T25B9.8</name>
</gene>
<accession>Q22771</accession>
<protein>
    <recommendedName>
        <fullName evidence="2">Lin-15A/B-like domain-containing protein</fullName>
    </recommendedName>
</protein>
<dbReference type="Pfam" id="PF25375">
    <property type="entry name" value="Lin-15B"/>
    <property type="match status" value="1"/>
</dbReference>
<evidence type="ECO:0000313" key="4">
    <source>
        <dbReference type="Proteomes" id="UP000001940"/>
    </source>
</evidence>
<reference evidence="3 4" key="1">
    <citation type="journal article" date="1998" name="Science">
        <title>Genome sequence of the nematode C. elegans: a platform for investigating biology.</title>
        <authorList>
            <consortium name="The C. elegans sequencing consortium"/>
            <person name="Sulson J.E."/>
            <person name="Waterston R."/>
        </authorList>
    </citation>
    <scope>NUCLEOTIDE SEQUENCE [LARGE SCALE GENOMIC DNA]</scope>
    <source>
        <strain evidence="3 4">Bristol N2</strain>
    </source>
</reference>
<organism evidence="3 4">
    <name type="scientific">Caenorhabditis elegans</name>
    <dbReference type="NCBI Taxonomy" id="6239"/>
    <lineage>
        <taxon>Eukaryota</taxon>
        <taxon>Metazoa</taxon>
        <taxon>Ecdysozoa</taxon>
        <taxon>Nematoda</taxon>
        <taxon>Chromadorea</taxon>
        <taxon>Rhabditida</taxon>
        <taxon>Rhabditina</taxon>
        <taxon>Rhabditomorpha</taxon>
        <taxon>Rhabditoidea</taxon>
        <taxon>Rhabditidae</taxon>
        <taxon>Peloderinae</taxon>
        <taxon>Caenorhabditis</taxon>
    </lineage>
</organism>
<dbReference type="GeneID" id="177969"/>
<dbReference type="OMA" id="ENINQGP"/>
<evidence type="ECO:0000259" key="2">
    <source>
        <dbReference type="Pfam" id="PF25375"/>
    </source>
</evidence>
<feature type="region of interest" description="Disordered" evidence="1">
    <location>
        <begin position="192"/>
        <end position="229"/>
    </location>
</feature>
<name>Q22771_CAEEL</name>
<dbReference type="RefSeq" id="NP_501997.2">
    <property type="nucleotide sequence ID" value="NM_069596.5"/>
</dbReference>
<dbReference type="FunCoup" id="Q22771">
    <property type="interactions" value="1014"/>
</dbReference>
<dbReference type="EMBL" id="BX284604">
    <property type="protein sequence ID" value="CAA94379.3"/>
    <property type="molecule type" value="Genomic_DNA"/>
</dbReference>
<dbReference type="Bgee" id="WBGene00012014">
    <property type="expression patterns" value="Expressed in germ line (C elegans) and 4 other cell types or tissues"/>
</dbReference>
<feature type="compositionally biased region" description="Acidic residues" evidence="1">
    <location>
        <begin position="141"/>
        <end position="154"/>
    </location>
</feature>
<evidence type="ECO:0000313" key="3">
    <source>
        <dbReference type="EMBL" id="CAA94379.3"/>
    </source>
</evidence>
<dbReference type="KEGG" id="cel:CELE_T25B9.8"/>
<keyword evidence="4" id="KW-1185">Reference proteome</keyword>
<feature type="domain" description="Lin-15A/B-like" evidence="2">
    <location>
        <begin position="289"/>
        <end position="414"/>
    </location>
</feature>
<dbReference type="PIR" id="T25264">
    <property type="entry name" value="T25264"/>
</dbReference>
<evidence type="ECO:0000256" key="1">
    <source>
        <dbReference type="SAM" id="MobiDB-lite"/>
    </source>
</evidence>
<dbReference type="AGR" id="WB:WBGene00012014"/>
<feature type="compositionally biased region" description="Polar residues" evidence="1">
    <location>
        <begin position="198"/>
        <end position="229"/>
    </location>
</feature>
<feature type="region of interest" description="Disordered" evidence="1">
    <location>
        <begin position="124"/>
        <end position="176"/>
    </location>
</feature>
<dbReference type="UCSC" id="T25B9.8">
    <property type="organism name" value="c. elegans"/>
</dbReference>
<dbReference type="OrthoDB" id="10555364at2759"/>
<dbReference type="InParanoid" id="Q22771"/>
<dbReference type="WormBase" id="T25B9.8">
    <property type="protein sequence ID" value="CE32940"/>
    <property type="gene ID" value="WBGene00012014"/>
</dbReference>
<proteinExistence type="predicted"/>
<sequence length="442" mass="51299">MENISNEEKQAYQKKMLNVLMIDFLRSTNIEFSIVNHPKFRAMFELIRPDIVLPTTSDLIKVNVDKYDTFKRWELMNPDEYENLEKQRHEMVRQWMQTDILECRESNNEYMPNSLSNCFQLSQTSVGRERRSDEQSVFPNEMEEESSMDNEFDANSENSNDMAQSSPNVNSQDIKLEPISDYDDAPIETKPSLEDLQMQENSNAGNSTSESQIMNNPVTSDSFGTGPSTSLTNCKSEFELLLKKYKITRVEEEKSLIGSIDNGKSSQKRSKSSIQLTTFEHIPGYVKWPCLVCNQQMEMTKVRSVNNTDAYIMIYVCVMNDKYDMDKAKELARMQRFKCCVSHLDELYESALHFLGVVDPDIDIHTDNEKIVQAYHAVKGIKDSRFVQKLVFEGSRKHIVPFCNTLKNFFQKYARKNYIRQATRKILPTEIYGFGEIPIETK</sequence>
<dbReference type="PaxDb" id="6239-T25B9.8"/>
<evidence type="ECO:0000313" key="5">
    <source>
        <dbReference type="WormBase" id="T25B9.8"/>
    </source>
</evidence>
<dbReference type="Proteomes" id="UP000001940">
    <property type="component" value="Chromosome IV"/>
</dbReference>
<dbReference type="IntAct" id="Q22771">
    <property type="interactions" value="1"/>
</dbReference>
<dbReference type="AlphaFoldDB" id="Q22771"/>
<feature type="compositionally biased region" description="Polar residues" evidence="1">
    <location>
        <begin position="155"/>
        <end position="173"/>
    </location>
</feature>
<dbReference type="eggNOG" id="ENOG502TIKH">
    <property type="taxonomic scope" value="Eukaryota"/>
</dbReference>